<dbReference type="CDD" id="cd22352">
    <property type="entry name" value="RecB_C-like"/>
    <property type="match status" value="1"/>
</dbReference>
<accession>A0ABV7RTE5</accession>
<comment type="catalytic activity">
    <reaction evidence="13 15">
        <text>Couples ATP hydrolysis with the unwinding of duplex DNA by translocating in the 3'-5' direction.</text>
        <dbReference type="EC" id="5.6.2.4"/>
    </reaction>
</comment>
<reference evidence="20" key="1">
    <citation type="journal article" date="2019" name="Int. J. Syst. Evol. Microbiol.">
        <title>The Global Catalogue of Microorganisms (GCM) 10K type strain sequencing project: providing services to taxonomists for standard genome sequencing and annotation.</title>
        <authorList>
            <consortium name="The Broad Institute Genomics Platform"/>
            <consortium name="The Broad Institute Genome Sequencing Center for Infectious Disease"/>
            <person name="Wu L."/>
            <person name="Ma J."/>
        </authorList>
    </citation>
    <scope>NUCLEOTIDE SEQUENCE [LARGE SCALE GENOMIC DNA]</scope>
    <source>
        <strain evidence="20">KCTC 42875</strain>
    </source>
</reference>
<comment type="similarity">
    <text evidence="15">Belongs to the helicase family. UvrD subfamily.</text>
</comment>
<keyword evidence="11 15" id="KW-0234">DNA repair</keyword>
<keyword evidence="20" id="KW-1185">Reference proteome</keyword>
<keyword evidence="7 15" id="KW-0269">Exonuclease</keyword>
<comment type="miscellaneous">
    <text evidence="15">In the RecBCD complex, RecB has a slow 3'-5' helicase, an exonuclease activity and loads RecA onto ssDNA, RecD has a fast 5'-3' helicase activity, while RecC stimulates the ATPase and processivity of the RecB helicase and contributes to recognition of the Chi site.</text>
</comment>
<comment type="domain">
    <text evidence="15">The C-terminal domain has nuclease activity and interacts with RecD. It interacts with RecA, facilitating its loading onto ssDNA.</text>
</comment>
<dbReference type="Pfam" id="PF00580">
    <property type="entry name" value="UvrD-helicase"/>
    <property type="match status" value="1"/>
</dbReference>
<feature type="binding site" evidence="15">
    <location>
        <position position="1110"/>
    </location>
    <ligand>
        <name>Mg(2+)</name>
        <dbReference type="ChEBI" id="CHEBI:18420"/>
    </ligand>
</feature>
<evidence type="ECO:0000256" key="7">
    <source>
        <dbReference type="ARBA" id="ARBA00022839"/>
    </source>
</evidence>
<comment type="subunit">
    <text evidence="15">Heterotrimer of RecB, RecC and RecD. All subunits contribute to DNA-binding. Interacts with RecA.</text>
</comment>
<dbReference type="Gene3D" id="3.90.320.10">
    <property type="match status" value="1"/>
</dbReference>
<keyword evidence="9 15" id="KW-0460">Magnesium</keyword>
<comment type="function">
    <text evidence="15">A helicase/nuclease that prepares dsDNA breaks (DSB) for recombinational DNA repair. Binds to DSBs and unwinds DNA via a highly rapid and processive ATP-dependent bidirectional helicase activity. Unwinds dsDNA until it encounters a Chi (crossover hotspot instigator) sequence from the 3' direction. Cuts ssDNA a few nucleotides 3' to the Chi site. The properties and activities of the enzyme are changed at Chi. The Chi-altered holoenzyme produces a long 3'-ssDNA overhang and facilitates RecA-binding to the ssDNA for homologous DNA recombination and repair. Holoenzyme degrades any linearized DNA that is unable to undergo homologous recombination. In the holoenzyme this subunit contributes ATPase, 3'-5' helicase, exonuclease activity and loads RecA onto ssDNA.</text>
</comment>
<dbReference type="SUPFAM" id="SSF52980">
    <property type="entry name" value="Restriction endonuclease-like"/>
    <property type="match status" value="1"/>
</dbReference>
<comment type="cofactor">
    <cofactor evidence="15">
        <name>Mg(2+)</name>
        <dbReference type="ChEBI" id="CHEBI:18420"/>
    </cofactor>
    <text evidence="15">Binds 1 Mg(2+) ion per subunit.</text>
</comment>
<dbReference type="SUPFAM" id="SSF52540">
    <property type="entry name" value="P-loop containing nucleoside triphosphate hydrolases"/>
    <property type="match status" value="1"/>
</dbReference>
<feature type="binding site" evidence="16">
    <location>
        <begin position="28"/>
        <end position="35"/>
    </location>
    <ligand>
        <name>ATP</name>
        <dbReference type="ChEBI" id="CHEBI:30616"/>
    </ligand>
</feature>
<keyword evidence="3 15" id="KW-0547">Nucleotide-binding</keyword>
<dbReference type="GO" id="GO:0008854">
    <property type="term" value="F:exodeoxyribonuclease V activity"/>
    <property type="evidence" value="ECO:0007669"/>
    <property type="project" value="UniProtKB-EC"/>
</dbReference>
<evidence type="ECO:0000256" key="4">
    <source>
        <dbReference type="ARBA" id="ARBA00022763"/>
    </source>
</evidence>
<evidence type="ECO:0000259" key="17">
    <source>
        <dbReference type="PROSITE" id="PS51198"/>
    </source>
</evidence>
<evidence type="ECO:0000256" key="3">
    <source>
        <dbReference type="ARBA" id="ARBA00022741"/>
    </source>
</evidence>
<keyword evidence="10 15" id="KW-0238">DNA-binding</keyword>
<feature type="region of interest" description="Nuclease activity, interacts with RecD and RecA" evidence="15">
    <location>
        <begin position="919"/>
        <end position="1212"/>
    </location>
</feature>
<evidence type="ECO:0000313" key="20">
    <source>
        <dbReference type="Proteomes" id="UP001595740"/>
    </source>
</evidence>
<protein>
    <recommendedName>
        <fullName evidence="15">RecBCD enzyme subunit RecB</fullName>
        <ecNumber evidence="15">3.1.11.5</ecNumber>
        <ecNumber evidence="15">5.6.2.4</ecNumber>
    </recommendedName>
    <alternativeName>
        <fullName evidence="15">DNA 3'-5' helicase subunit RecB</fullName>
    </alternativeName>
    <alternativeName>
        <fullName evidence="15">Exonuclease V subunit RecB</fullName>
        <shortName evidence="15">ExoV subunit RecB</shortName>
    </alternativeName>
    <alternativeName>
        <fullName evidence="15">Helicase/nuclease RecBCD subunit RecB</fullName>
    </alternativeName>
</protein>
<feature type="domain" description="UvrD-like helicase C-terminal" evidence="18">
    <location>
        <begin position="505"/>
        <end position="773"/>
    </location>
</feature>
<evidence type="ECO:0000256" key="8">
    <source>
        <dbReference type="ARBA" id="ARBA00022840"/>
    </source>
</evidence>
<dbReference type="InterPro" id="IPR011335">
    <property type="entry name" value="Restrct_endonuc-II-like"/>
</dbReference>
<dbReference type="Gene3D" id="1.10.3170.10">
    <property type="entry name" value="Recbcd, chain B, domain 2"/>
    <property type="match status" value="1"/>
</dbReference>
<feature type="binding site" evidence="15">
    <location>
        <position position="974"/>
    </location>
    <ligand>
        <name>Mg(2+)</name>
        <dbReference type="ChEBI" id="CHEBI:18420"/>
    </ligand>
</feature>
<evidence type="ECO:0000313" key="19">
    <source>
        <dbReference type="EMBL" id="MFC3551967.1"/>
    </source>
</evidence>
<name>A0ABV7RTE5_9GAMM</name>
<dbReference type="Pfam" id="PF13361">
    <property type="entry name" value="UvrD_C"/>
    <property type="match status" value="2"/>
</dbReference>
<keyword evidence="12 15" id="KW-0413">Isomerase</keyword>
<dbReference type="RefSeq" id="WP_386759730.1">
    <property type="nucleotide sequence ID" value="NZ_JBHRXK010000006.1"/>
</dbReference>
<dbReference type="Pfam" id="PF12705">
    <property type="entry name" value="PDDEXK_1"/>
    <property type="match status" value="1"/>
</dbReference>
<sequence>MSTHTSAPTLPQQDFLDLPLDGVRLIEASAGTGKTFTLATLVTRLVIERGLRVGQILAVTYTEAATQELRERLRLRLELAARVANEVALMPTSLDEDSEAAVTRELIERQARHEDPVALARRLRQAAREMDLAAVFTIHGFCARALIEHAVEAGQPLLAPELIGSERELVDAVATDLWRSIGADPADAELLQAQWRAPDGLAADLGRLLYAPRLAPASPPPSPDPLPRLHDAADTLREAFLVHGEDAFAALEAAIEAKVLNGTYYKKHLPAELQRALAQWCAQGDAATPVHERLDRLTPQMLADKTNKAKKGPPLLAPQSPLFDAVAPYLDLARQREAWLASQRIALVHRVREEATRRLVTLKRLRREQTFDDLIGDLAQALDGPHGARLVERLRAQYAHALVDEFQDTDPRQWAIFERVFGTDEAGPPALFLIGDPKQAIYRFRGGDVHTYLAAAERAQRAPALDRNFRSRPSVLRAIAALYERAGEGAFVDPRIRFRDVQPGGQVRDEDFRRDGRTAPALTLCALTEPDDGRRKPQWLVGEARQLAALACVTAVQALLRDARAGRATMRGKDGECPPQAGDIAVLVRNHAEATLMREALTRSGVPAVAAGRRSLFSTDEAREVLALLDALLRPDDDARLRGALATTLVGLDAGTLARFDSEAALHRQWQLRALAWRDRWQRHGPLAMLGDVGAEQAPRLLALPDGERRLTNTLQLAEVLQEADLRAVGEHGLVDWLRTRIAEADDSDETQQLRLESDARCVQILTLHKSKGLEFPFVFLPFAGIGRKPGNGNLCEFHDGAGRVLQLRSEATPSDAAAWNNAKAQQDEEERGEDARLLYVGLTRARHALWLASVPNERADLSPLSKMLVDAESLSTQLGDAVEVQRPALPLALQPPLPPEHAAAVPPARTARRVVPRDWWVYSFTQLANESSGAVEAAPRAVAEEGGALDEPTPAVVDGDLRFSGSRFGNVLHGVLERVDFGAWSQWPQVPPSDAERAHLRAALHAEGYVEDDIEDGIEVLLPLVGHTLTAPLPEGARLCDVPVDQRLSEMEFHFALQPTATADLLALLHAHGVLRQRHAFGVRQRLEGLMTGKIDLVYTHAQRFHVLDYKSNRLPGYDHDALAQAMDDSEYTLQALLYALALHRWLRFRLGDGYDYGTHFGGIRYLFCRGLDATDPASPGVHAWMPPRALVEELDALFARGVTSPTEVVA</sequence>
<dbReference type="PANTHER" id="PTHR11070:SF23">
    <property type="entry name" value="RECBCD ENZYME SUBUNIT RECB"/>
    <property type="match status" value="1"/>
</dbReference>
<evidence type="ECO:0000256" key="9">
    <source>
        <dbReference type="ARBA" id="ARBA00022842"/>
    </source>
</evidence>
<keyword evidence="4 15" id="KW-0227">DNA damage</keyword>
<evidence type="ECO:0000256" key="13">
    <source>
        <dbReference type="ARBA" id="ARBA00034617"/>
    </source>
</evidence>
<dbReference type="Gene3D" id="3.40.50.300">
    <property type="entry name" value="P-loop containing nucleotide triphosphate hydrolases"/>
    <property type="match status" value="2"/>
</dbReference>
<evidence type="ECO:0000259" key="18">
    <source>
        <dbReference type="PROSITE" id="PS51217"/>
    </source>
</evidence>
<evidence type="ECO:0000256" key="15">
    <source>
        <dbReference type="HAMAP-Rule" id="MF_01485"/>
    </source>
</evidence>
<organism evidence="19 20">
    <name type="scientific">Lysobacter cavernae</name>
    <dbReference type="NCBI Taxonomy" id="1685901"/>
    <lineage>
        <taxon>Bacteria</taxon>
        <taxon>Pseudomonadati</taxon>
        <taxon>Pseudomonadota</taxon>
        <taxon>Gammaproteobacteria</taxon>
        <taxon>Lysobacterales</taxon>
        <taxon>Lysobacteraceae</taxon>
        <taxon>Lysobacter</taxon>
    </lineage>
</organism>
<comment type="domain">
    <text evidence="15">The N-terminal DNA-binding domain is a ssDNA-dependent ATPase and has ATP-dependent 3'-5' helicase function. This domain interacts with RecC.</text>
</comment>
<keyword evidence="6 15" id="KW-0347">Helicase</keyword>
<dbReference type="Gene3D" id="1.10.486.10">
    <property type="entry name" value="PCRA, domain 4"/>
    <property type="match status" value="1"/>
</dbReference>
<keyword evidence="8 15" id="KW-0067">ATP-binding</keyword>
<feature type="active site" description="For nuclease activity" evidence="15">
    <location>
        <position position="1110"/>
    </location>
</feature>
<evidence type="ECO:0000256" key="2">
    <source>
        <dbReference type="ARBA" id="ARBA00022723"/>
    </source>
</evidence>
<feature type="domain" description="UvrD-like helicase ATP-binding" evidence="17">
    <location>
        <begin position="7"/>
        <end position="472"/>
    </location>
</feature>
<dbReference type="PROSITE" id="PS51217">
    <property type="entry name" value="UVRD_HELICASE_CTER"/>
    <property type="match status" value="1"/>
</dbReference>
<dbReference type="InterPro" id="IPR000212">
    <property type="entry name" value="DNA_helicase_UvrD/REP"/>
</dbReference>
<dbReference type="InterPro" id="IPR014017">
    <property type="entry name" value="DNA_helicase_UvrD-like_C"/>
</dbReference>
<evidence type="ECO:0000256" key="10">
    <source>
        <dbReference type="ARBA" id="ARBA00023125"/>
    </source>
</evidence>
<proteinExistence type="inferred from homology"/>
<dbReference type="PANTHER" id="PTHR11070">
    <property type="entry name" value="UVRD / RECB / PCRA DNA HELICASE FAMILY MEMBER"/>
    <property type="match status" value="1"/>
</dbReference>
<keyword evidence="2 15" id="KW-0479">Metal-binding</keyword>
<dbReference type="InterPro" id="IPR004586">
    <property type="entry name" value="RecB"/>
</dbReference>
<dbReference type="EC" id="5.6.2.4" evidence="15"/>
<evidence type="ECO:0000256" key="12">
    <source>
        <dbReference type="ARBA" id="ARBA00023235"/>
    </source>
</evidence>
<dbReference type="EMBL" id="JBHRXK010000006">
    <property type="protein sequence ID" value="MFC3551967.1"/>
    <property type="molecule type" value="Genomic_DNA"/>
</dbReference>
<feature type="binding site" evidence="15">
    <location>
        <position position="1097"/>
    </location>
    <ligand>
        <name>Mg(2+)</name>
        <dbReference type="ChEBI" id="CHEBI:18420"/>
    </ligand>
</feature>
<evidence type="ECO:0000256" key="5">
    <source>
        <dbReference type="ARBA" id="ARBA00022801"/>
    </source>
</evidence>
<dbReference type="InterPro" id="IPR038726">
    <property type="entry name" value="PDDEXK_AddAB-type"/>
</dbReference>
<comment type="caution">
    <text evidence="19">The sequence shown here is derived from an EMBL/GenBank/DDBJ whole genome shotgun (WGS) entry which is preliminary data.</text>
</comment>
<evidence type="ECO:0000256" key="14">
    <source>
        <dbReference type="ARBA" id="ARBA00048988"/>
    </source>
</evidence>
<evidence type="ECO:0000256" key="16">
    <source>
        <dbReference type="PROSITE-ProRule" id="PRU00560"/>
    </source>
</evidence>
<comment type="catalytic activity">
    <reaction evidence="14 15">
        <text>ATP + H2O = ADP + phosphate + H(+)</text>
        <dbReference type="Rhea" id="RHEA:13065"/>
        <dbReference type="ChEBI" id="CHEBI:15377"/>
        <dbReference type="ChEBI" id="CHEBI:15378"/>
        <dbReference type="ChEBI" id="CHEBI:30616"/>
        <dbReference type="ChEBI" id="CHEBI:43474"/>
        <dbReference type="ChEBI" id="CHEBI:456216"/>
        <dbReference type="EC" id="5.6.2.4"/>
    </reaction>
</comment>
<evidence type="ECO:0000256" key="6">
    <source>
        <dbReference type="ARBA" id="ARBA00022806"/>
    </source>
</evidence>
<gene>
    <name evidence="15 19" type="primary">recB</name>
    <name evidence="19" type="ORF">ACFOLC_13230</name>
</gene>
<dbReference type="PROSITE" id="PS51198">
    <property type="entry name" value="UVRD_HELICASE_ATP_BIND"/>
    <property type="match status" value="1"/>
</dbReference>
<dbReference type="NCBIfam" id="TIGR00609">
    <property type="entry name" value="recB"/>
    <property type="match status" value="1"/>
</dbReference>
<dbReference type="HAMAP" id="MF_01485">
    <property type="entry name" value="RecB"/>
    <property type="match status" value="1"/>
</dbReference>
<keyword evidence="5 15" id="KW-0378">Hydrolase</keyword>
<evidence type="ECO:0000256" key="1">
    <source>
        <dbReference type="ARBA" id="ARBA00022722"/>
    </source>
</evidence>
<comment type="catalytic activity">
    <reaction evidence="15">
        <text>Exonucleolytic cleavage (in the presence of ATP) in either 5'- to 3'- or 3'- to 5'-direction to yield 5'-phosphooligonucleotides.</text>
        <dbReference type="EC" id="3.1.11.5"/>
    </reaction>
</comment>
<dbReference type="InterPro" id="IPR014016">
    <property type="entry name" value="UvrD-like_ATP-bd"/>
</dbReference>
<dbReference type="InterPro" id="IPR027417">
    <property type="entry name" value="P-loop_NTPase"/>
</dbReference>
<keyword evidence="1 15" id="KW-0540">Nuclease</keyword>
<dbReference type="Proteomes" id="UP001595740">
    <property type="component" value="Unassembled WGS sequence"/>
</dbReference>
<feature type="region of interest" description="DNA-binding and helicase activity, interacts with RecC" evidence="15">
    <location>
        <begin position="1"/>
        <end position="903"/>
    </location>
</feature>
<dbReference type="InterPro" id="IPR011604">
    <property type="entry name" value="PDDEXK-like_dom_sf"/>
</dbReference>
<dbReference type="EC" id="3.1.11.5" evidence="15"/>
<evidence type="ECO:0000256" key="11">
    <source>
        <dbReference type="ARBA" id="ARBA00023204"/>
    </source>
</evidence>